<name>A0A931DP58_9ACTN</name>
<dbReference type="AlphaFoldDB" id="A0A931DP58"/>
<gene>
    <name evidence="1" type="ORF">IW256_005329</name>
</gene>
<sequence>MNNISELARIEFRGSLGEAFKKYSQELEALADRWRTELEIAAVDAEAAMGSMKGHLLLFGLDSKVRARRVAKRLKRAQDLAASVGDSADQFQRSYRRHFIPS</sequence>
<evidence type="ECO:0000313" key="1">
    <source>
        <dbReference type="EMBL" id="MBG6091216.1"/>
    </source>
</evidence>
<reference evidence="1" key="1">
    <citation type="submission" date="2020-11" db="EMBL/GenBank/DDBJ databases">
        <title>Sequencing the genomes of 1000 actinobacteria strains.</title>
        <authorList>
            <person name="Klenk H.-P."/>
        </authorList>
    </citation>
    <scope>NUCLEOTIDE SEQUENCE</scope>
    <source>
        <strain evidence="1">DSM 43175</strain>
    </source>
</reference>
<organism evidence="1 2">
    <name type="scientific">Actinomadura viridis</name>
    <dbReference type="NCBI Taxonomy" id="58110"/>
    <lineage>
        <taxon>Bacteria</taxon>
        <taxon>Bacillati</taxon>
        <taxon>Actinomycetota</taxon>
        <taxon>Actinomycetes</taxon>
        <taxon>Streptosporangiales</taxon>
        <taxon>Thermomonosporaceae</taxon>
        <taxon>Actinomadura</taxon>
    </lineage>
</organism>
<dbReference type="Proteomes" id="UP000614047">
    <property type="component" value="Unassembled WGS sequence"/>
</dbReference>
<proteinExistence type="predicted"/>
<comment type="caution">
    <text evidence="1">The sequence shown here is derived from an EMBL/GenBank/DDBJ whole genome shotgun (WGS) entry which is preliminary data.</text>
</comment>
<dbReference type="EMBL" id="JADOUA010000001">
    <property type="protein sequence ID" value="MBG6091216.1"/>
    <property type="molecule type" value="Genomic_DNA"/>
</dbReference>
<protein>
    <submittedName>
        <fullName evidence="1">Uncharacterized protein</fullName>
    </submittedName>
</protein>
<accession>A0A931DP58</accession>
<evidence type="ECO:0000313" key="2">
    <source>
        <dbReference type="Proteomes" id="UP000614047"/>
    </source>
</evidence>
<keyword evidence="2" id="KW-1185">Reference proteome</keyword>